<dbReference type="GO" id="GO:0005829">
    <property type="term" value="C:cytosol"/>
    <property type="evidence" value="ECO:0007669"/>
    <property type="project" value="TreeGrafter"/>
</dbReference>
<protein>
    <submittedName>
        <fullName evidence="1">Uncharacterized protein</fullName>
    </submittedName>
</protein>
<reference evidence="1" key="1">
    <citation type="submission" date="2020-02" db="EMBL/GenBank/DDBJ databases">
        <authorList>
            <person name="Meier V. D."/>
        </authorList>
    </citation>
    <scope>NUCLEOTIDE SEQUENCE</scope>
    <source>
        <strain evidence="1">AVDCRST_MAG70</strain>
    </source>
</reference>
<evidence type="ECO:0000313" key="1">
    <source>
        <dbReference type="EMBL" id="CAA9551996.1"/>
    </source>
</evidence>
<dbReference type="GO" id="GO:0033969">
    <property type="term" value="F:gamma-glutamyl-gamma-aminobutyrate hydrolase activity"/>
    <property type="evidence" value="ECO:0007669"/>
    <property type="project" value="TreeGrafter"/>
</dbReference>
<accession>A0A6J4UL39</accession>
<dbReference type="InterPro" id="IPR029062">
    <property type="entry name" value="Class_I_gatase-like"/>
</dbReference>
<sequence length="249" mass="26658">MSDRPMIGITPSPFTDEASHGTFERYATSTTYVDAVLAAGGIPLILPPQPSHAGELLDKVDGLLLSGGGDVAPERYGDTETHPATYGIHPLRDQFELDLVSAAQARDMPILAICRGVQLLNVARGGSLVQDLASSGQASIEHRQQESGLGMDDIGHDVTLDDQSPLTSVFGREMIGANSFHHQAIAKVGQDLRVIGRASDGTIEAVTDDARSFIVGVQWHPEMLFRRHVDHLALFTAFVRAATGIRSLA</sequence>
<dbReference type="GO" id="GO:0006598">
    <property type="term" value="P:polyamine catabolic process"/>
    <property type="evidence" value="ECO:0007669"/>
    <property type="project" value="TreeGrafter"/>
</dbReference>
<dbReference type="Pfam" id="PF07722">
    <property type="entry name" value="Peptidase_C26"/>
    <property type="match status" value="1"/>
</dbReference>
<name>A0A6J4UL39_9BACT</name>
<proteinExistence type="predicted"/>
<dbReference type="SUPFAM" id="SSF52317">
    <property type="entry name" value="Class I glutamine amidotransferase-like"/>
    <property type="match status" value="1"/>
</dbReference>
<organism evidence="1">
    <name type="scientific">uncultured Thermomicrobiales bacterium</name>
    <dbReference type="NCBI Taxonomy" id="1645740"/>
    <lineage>
        <taxon>Bacteria</taxon>
        <taxon>Pseudomonadati</taxon>
        <taxon>Thermomicrobiota</taxon>
        <taxon>Thermomicrobia</taxon>
        <taxon>Thermomicrobiales</taxon>
        <taxon>environmental samples</taxon>
    </lineage>
</organism>
<gene>
    <name evidence="1" type="ORF">AVDCRST_MAG70-1000</name>
</gene>
<dbReference type="InterPro" id="IPR011697">
    <property type="entry name" value="Peptidase_C26"/>
</dbReference>
<dbReference type="CDD" id="cd01745">
    <property type="entry name" value="GATase1_2"/>
    <property type="match status" value="1"/>
</dbReference>
<dbReference type="AlphaFoldDB" id="A0A6J4UL39"/>
<dbReference type="Gene3D" id="3.40.50.880">
    <property type="match status" value="1"/>
</dbReference>
<dbReference type="EMBL" id="CADCWH010000156">
    <property type="protein sequence ID" value="CAA9551996.1"/>
    <property type="molecule type" value="Genomic_DNA"/>
</dbReference>
<dbReference type="PANTHER" id="PTHR43235">
    <property type="entry name" value="GLUTAMINE AMIDOTRANSFERASE PB2B2.05-RELATED"/>
    <property type="match status" value="1"/>
</dbReference>
<dbReference type="PROSITE" id="PS51273">
    <property type="entry name" value="GATASE_TYPE_1"/>
    <property type="match status" value="1"/>
</dbReference>
<dbReference type="PANTHER" id="PTHR43235:SF1">
    <property type="entry name" value="GLUTAMINE AMIDOTRANSFERASE PB2B2.05-RELATED"/>
    <property type="match status" value="1"/>
</dbReference>
<dbReference type="InterPro" id="IPR044668">
    <property type="entry name" value="PuuD-like"/>
</dbReference>